<dbReference type="HOGENOM" id="CLU_278983_0_0_1"/>
<dbReference type="PANTHER" id="PTHR24216:SF65">
    <property type="entry name" value="PAXILLIN-LIKE PROTEIN 1"/>
    <property type="match status" value="1"/>
</dbReference>
<keyword evidence="3" id="KW-1185">Reference proteome</keyword>
<feature type="compositionally biased region" description="Acidic residues" evidence="1">
    <location>
        <begin position="484"/>
        <end position="502"/>
    </location>
</feature>
<feature type="compositionally biased region" description="Acidic residues" evidence="1">
    <location>
        <begin position="403"/>
        <end position="422"/>
    </location>
</feature>
<dbReference type="STRING" id="685588.A0A067SJ37"/>
<sequence>MTRAAFTGLRLEFLIGELKQYSASVADGTKNETVKDIVRRYFKRFPPDLDHSTEPTEAHLSAVDDALPDPEPEYPDPADMLQEHFKDAVEAFKKRQTDITFRTAQIERWFSYRHSKENSSTSASTLPTDETDPMFLLTCRLLGKSTKRPRKPIAYNLWGRENKGAVKHAYTIAASKGSGQHDIGAETKVKQDLYAKQPDTVKKQYEKMAERTHKGMLREWNLNLSRPASTDPESRQVCIDGIASFMQPVLDLVVEFTGMPVTFLMGGPEPAAKGRMNIIALHSGVTKGPVKMNFGEAEREGFHLKVVPVFSDFLRKCFTREDGKAAVLPVESVPLLSILDPKEVTYCAASGENFGPSPEPSPAPSDPPARGEPKKALKKPVKDARRGGNRDSAPKKKSRFDDESQSEEEAVGGGADDSDDEALGSAFNSSTHGASHEPSQESASEVDVPKKSSKKSSSRRQVAAQKRPTGRGGKGKGKKKQVDEESQTEEADAGAADSDDEALANLPGASRRDAPRASSQGSSSKAYSNSIPPPTSPTATNGSSTLSNARGVTSPPPAHPSPAWTAGSRPSPPASSPPPPRSAPAGREASVMASKPQEHEVDVDARARSSSPMPHTASKARHAVAVGAESSSAQASAASKPAASPTDDDAKLGRGDGGRSSKRKGDGALEAENTKRRKESGGGSGGHDGKRKADDTASAQSTKRHKPSPSESAPAPPSPPRATSSKRKQAGTTSRSASRSASLATPALSVSSAGAPPPPPAQATSSNRRGAGAASRPTKSASVSTPASSVSSASAPPTAQSMPKLPDDANAAIKLTLELAKAGDWGQGWEGMLAAWLRFEEAHGFNGTSRLGAAHRPASISEWIQRARSPGYRPQFDTKEFQTDFWKWWIALQPGWRRIKAGTTSRDITGDWGTLDKPGANGLASVVAALFFWGYGLGERRKASSSWTSAVDDVSFLQISWPCSNTIFSEAPPAAAISALLLLSLSSPLLAAAGLCVVAVVALAPARYCSFASLIALASHRPCSPSPMPAVVHAHHRLCSPSPSPVITHARPCPCPCPSSPALVIARTRHHLRSPSPVLAHPHHLSLPLLAIARARYPRRSSSPLLIIALALARHHRHLSSTLFITAFNVP</sequence>
<feature type="compositionally biased region" description="Pro residues" evidence="1">
    <location>
        <begin position="357"/>
        <end position="367"/>
    </location>
</feature>
<feature type="compositionally biased region" description="Low complexity" evidence="1">
    <location>
        <begin position="623"/>
        <end position="644"/>
    </location>
</feature>
<accession>A0A067SJ37</accession>
<evidence type="ECO:0000313" key="2">
    <source>
        <dbReference type="EMBL" id="KDR70911.1"/>
    </source>
</evidence>
<dbReference type="AlphaFoldDB" id="A0A067SJ37"/>
<dbReference type="OrthoDB" id="3066350at2759"/>
<protein>
    <submittedName>
        <fullName evidence="2">Uncharacterized protein</fullName>
    </submittedName>
</protein>
<gene>
    <name evidence="2" type="ORF">GALMADRAFT_144381</name>
</gene>
<feature type="compositionally biased region" description="Polar residues" evidence="1">
    <location>
        <begin position="537"/>
        <end position="551"/>
    </location>
</feature>
<dbReference type="EMBL" id="KL142395">
    <property type="protein sequence ID" value="KDR70911.1"/>
    <property type="molecule type" value="Genomic_DNA"/>
</dbReference>
<feature type="compositionally biased region" description="Basic and acidic residues" evidence="1">
    <location>
        <begin position="648"/>
        <end position="667"/>
    </location>
</feature>
<feature type="region of interest" description="Disordered" evidence="1">
    <location>
        <begin position="349"/>
        <end position="805"/>
    </location>
</feature>
<feature type="compositionally biased region" description="Basic and acidic residues" evidence="1">
    <location>
        <begin position="596"/>
        <end position="607"/>
    </location>
</feature>
<reference evidence="3" key="1">
    <citation type="journal article" date="2014" name="Proc. Natl. Acad. Sci. U.S.A.">
        <title>Extensive sampling of basidiomycete genomes demonstrates inadequacy of the white-rot/brown-rot paradigm for wood decay fungi.</title>
        <authorList>
            <person name="Riley R."/>
            <person name="Salamov A.A."/>
            <person name="Brown D.W."/>
            <person name="Nagy L.G."/>
            <person name="Floudas D."/>
            <person name="Held B.W."/>
            <person name="Levasseur A."/>
            <person name="Lombard V."/>
            <person name="Morin E."/>
            <person name="Otillar R."/>
            <person name="Lindquist E.A."/>
            <person name="Sun H."/>
            <person name="LaButti K.M."/>
            <person name="Schmutz J."/>
            <person name="Jabbour D."/>
            <person name="Luo H."/>
            <person name="Baker S.E."/>
            <person name="Pisabarro A.G."/>
            <person name="Walton J.D."/>
            <person name="Blanchette R.A."/>
            <person name="Henrissat B."/>
            <person name="Martin F."/>
            <person name="Cullen D."/>
            <person name="Hibbett D.S."/>
            <person name="Grigoriev I.V."/>
        </authorList>
    </citation>
    <scope>NUCLEOTIDE SEQUENCE [LARGE SCALE GENOMIC DNA]</scope>
    <source>
        <strain evidence="3">CBS 339.88</strain>
    </source>
</reference>
<proteinExistence type="predicted"/>
<organism evidence="2 3">
    <name type="scientific">Galerina marginata (strain CBS 339.88)</name>
    <dbReference type="NCBI Taxonomy" id="685588"/>
    <lineage>
        <taxon>Eukaryota</taxon>
        <taxon>Fungi</taxon>
        <taxon>Dikarya</taxon>
        <taxon>Basidiomycota</taxon>
        <taxon>Agaricomycotina</taxon>
        <taxon>Agaricomycetes</taxon>
        <taxon>Agaricomycetidae</taxon>
        <taxon>Agaricales</taxon>
        <taxon>Agaricineae</taxon>
        <taxon>Strophariaceae</taxon>
        <taxon>Galerina</taxon>
    </lineage>
</organism>
<dbReference type="PANTHER" id="PTHR24216">
    <property type="entry name" value="PAXILLIN-RELATED"/>
    <property type="match status" value="1"/>
</dbReference>
<feature type="compositionally biased region" description="Low complexity" evidence="1">
    <location>
        <begin position="518"/>
        <end position="530"/>
    </location>
</feature>
<feature type="compositionally biased region" description="Low complexity" evidence="1">
    <location>
        <begin position="780"/>
        <end position="799"/>
    </location>
</feature>
<dbReference type="Proteomes" id="UP000027222">
    <property type="component" value="Unassembled WGS sequence"/>
</dbReference>
<evidence type="ECO:0000256" key="1">
    <source>
        <dbReference type="SAM" id="MobiDB-lite"/>
    </source>
</evidence>
<name>A0A067SJ37_GALM3</name>
<feature type="compositionally biased region" description="Basic and acidic residues" evidence="1">
    <location>
        <begin position="369"/>
        <end position="402"/>
    </location>
</feature>
<feature type="compositionally biased region" description="Low complexity" evidence="1">
    <location>
        <begin position="732"/>
        <end position="754"/>
    </location>
</feature>
<evidence type="ECO:0000313" key="3">
    <source>
        <dbReference type="Proteomes" id="UP000027222"/>
    </source>
</evidence>
<feature type="compositionally biased region" description="Pro residues" evidence="1">
    <location>
        <begin position="570"/>
        <end position="582"/>
    </location>
</feature>